<keyword evidence="3" id="KW-1185">Reference proteome</keyword>
<proteinExistence type="predicted"/>
<dbReference type="PROSITE" id="PS51340">
    <property type="entry name" value="MOSC"/>
    <property type="match status" value="1"/>
</dbReference>
<dbReference type="InterPro" id="IPR005302">
    <property type="entry name" value="MoCF_Sase_C"/>
</dbReference>
<dbReference type="InterPro" id="IPR052716">
    <property type="entry name" value="MOSC_domain"/>
</dbReference>
<dbReference type="RefSeq" id="WP_073185445.1">
    <property type="nucleotide sequence ID" value="NZ_FQXI01000016.1"/>
</dbReference>
<evidence type="ECO:0000259" key="1">
    <source>
        <dbReference type="PROSITE" id="PS51340"/>
    </source>
</evidence>
<dbReference type="Proteomes" id="UP000184032">
    <property type="component" value="Unassembled WGS sequence"/>
</dbReference>
<dbReference type="GO" id="GO:0030151">
    <property type="term" value="F:molybdenum ion binding"/>
    <property type="evidence" value="ECO:0007669"/>
    <property type="project" value="InterPro"/>
</dbReference>
<organism evidence="2 3">
    <name type="scientific">Anaerosphaera aminiphila DSM 21120</name>
    <dbReference type="NCBI Taxonomy" id="1120995"/>
    <lineage>
        <taxon>Bacteria</taxon>
        <taxon>Bacillati</taxon>
        <taxon>Bacillota</taxon>
        <taxon>Tissierellia</taxon>
        <taxon>Tissierellales</taxon>
        <taxon>Peptoniphilaceae</taxon>
        <taxon>Anaerosphaera</taxon>
    </lineage>
</organism>
<accession>A0A1M5UF99</accession>
<dbReference type="AlphaFoldDB" id="A0A1M5UF99"/>
<dbReference type="GO" id="GO:0003824">
    <property type="term" value="F:catalytic activity"/>
    <property type="evidence" value="ECO:0007669"/>
    <property type="project" value="InterPro"/>
</dbReference>
<dbReference type="STRING" id="1120995.SAMN02745245_01747"/>
<dbReference type="InterPro" id="IPR011037">
    <property type="entry name" value="Pyrv_Knase-like_insert_dom_sf"/>
</dbReference>
<evidence type="ECO:0000313" key="3">
    <source>
        <dbReference type="Proteomes" id="UP000184032"/>
    </source>
</evidence>
<evidence type="ECO:0000313" key="2">
    <source>
        <dbReference type="EMBL" id="SHH61581.1"/>
    </source>
</evidence>
<dbReference type="OrthoDB" id="9789048at2"/>
<dbReference type="GO" id="GO:0030170">
    <property type="term" value="F:pyridoxal phosphate binding"/>
    <property type="evidence" value="ECO:0007669"/>
    <property type="project" value="InterPro"/>
</dbReference>
<name>A0A1M5UF99_9FIRM</name>
<dbReference type="Gene3D" id="2.40.33.20">
    <property type="entry name" value="PK beta-barrel domain-like"/>
    <property type="match status" value="1"/>
</dbReference>
<gene>
    <name evidence="2" type="ORF">SAMN02745245_01747</name>
</gene>
<protein>
    <submittedName>
        <fullName evidence="2">MOSC domain-containing protein</fullName>
    </submittedName>
</protein>
<dbReference type="SUPFAM" id="SSF50800">
    <property type="entry name" value="PK beta-barrel domain-like"/>
    <property type="match status" value="1"/>
</dbReference>
<dbReference type="PANTHER" id="PTHR36930:SF1">
    <property type="entry name" value="MOSC DOMAIN-CONTAINING PROTEIN"/>
    <property type="match status" value="1"/>
</dbReference>
<reference evidence="2 3" key="1">
    <citation type="submission" date="2016-11" db="EMBL/GenBank/DDBJ databases">
        <authorList>
            <person name="Jaros S."/>
            <person name="Januszkiewicz K."/>
            <person name="Wedrychowicz H."/>
        </authorList>
    </citation>
    <scope>NUCLEOTIDE SEQUENCE [LARGE SCALE GENOMIC DNA]</scope>
    <source>
        <strain evidence="2 3">DSM 21120</strain>
    </source>
</reference>
<sequence>MGKLISINISEKRKTVKNSINNGTLVENFGIENDAHGGNWHRQVSLLSYESFIKFKEEVKIKMEPGIFGENLLVEGLDLENVKIGDKLYINDGVLEVTQIGKLCHKGCEIRDIVGRCIMPEEGIFARVLKGSSIKCGDEICLEHI</sequence>
<dbReference type="Pfam" id="PF03473">
    <property type="entry name" value="MOSC"/>
    <property type="match status" value="1"/>
</dbReference>
<dbReference type="EMBL" id="FQXI01000016">
    <property type="protein sequence ID" value="SHH61581.1"/>
    <property type="molecule type" value="Genomic_DNA"/>
</dbReference>
<dbReference type="PANTHER" id="PTHR36930">
    <property type="entry name" value="METAL-SULFUR CLUSTER BIOSYNTHESIS PROTEINS YUAD-RELATED"/>
    <property type="match status" value="1"/>
</dbReference>
<feature type="domain" description="MOSC" evidence="1">
    <location>
        <begin position="18"/>
        <end position="143"/>
    </location>
</feature>